<dbReference type="InterPro" id="IPR015944">
    <property type="entry name" value="Gly-tRNA-synth_bsu"/>
</dbReference>
<evidence type="ECO:0000256" key="11">
    <source>
        <dbReference type="HAMAP-Rule" id="MF_00255"/>
    </source>
</evidence>
<evidence type="ECO:0000313" key="13">
    <source>
        <dbReference type="EMBL" id="MCW8108860.1"/>
    </source>
</evidence>
<protein>
    <recommendedName>
        <fullName evidence="11">Glycine--tRNA ligase beta subunit</fullName>
        <ecNumber evidence="11">6.1.1.14</ecNumber>
    </recommendedName>
    <alternativeName>
        <fullName evidence="11">Glycyl-tRNA synthetase beta subunit</fullName>
        <shortName evidence="11">GlyRS</shortName>
    </alternativeName>
</protein>
<keyword evidence="6 11" id="KW-0547">Nucleotide-binding</keyword>
<keyword evidence="7 11" id="KW-0067">ATP-binding</keyword>
<accession>A0ABT3P7Z3</accession>
<keyword evidence="5 11" id="KW-0436">Ligase</keyword>
<evidence type="ECO:0000256" key="7">
    <source>
        <dbReference type="ARBA" id="ARBA00022840"/>
    </source>
</evidence>
<evidence type="ECO:0000256" key="6">
    <source>
        <dbReference type="ARBA" id="ARBA00022741"/>
    </source>
</evidence>
<evidence type="ECO:0000256" key="10">
    <source>
        <dbReference type="ARBA" id="ARBA00047937"/>
    </source>
</evidence>
<keyword evidence="14" id="KW-1185">Reference proteome</keyword>
<comment type="subunit">
    <text evidence="3 11">Tetramer of two alpha and two beta subunits.</text>
</comment>
<dbReference type="HAMAP" id="MF_00255">
    <property type="entry name" value="Gly_tRNA_synth_beta"/>
    <property type="match status" value="1"/>
</dbReference>
<dbReference type="GO" id="GO:0004820">
    <property type="term" value="F:glycine-tRNA ligase activity"/>
    <property type="evidence" value="ECO:0007669"/>
    <property type="project" value="UniProtKB-EC"/>
</dbReference>
<evidence type="ECO:0000259" key="12">
    <source>
        <dbReference type="SMART" id="SM00836"/>
    </source>
</evidence>
<dbReference type="RefSeq" id="WP_265617616.1">
    <property type="nucleotide sequence ID" value="NZ_JAPFRD010000011.1"/>
</dbReference>
<evidence type="ECO:0000256" key="2">
    <source>
        <dbReference type="ARBA" id="ARBA00008226"/>
    </source>
</evidence>
<dbReference type="PROSITE" id="PS50861">
    <property type="entry name" value="AA_TRNA_LIGASE_II_GLYAB"/>
    <property type="match status" value="1"/>
</dbReference>
<evidence type="ECO:0000256" key="8">
    <source>
        <dbReference type="ARBA" id="ARBA00022917"/>
    </source>
</evidence>
<sequence>MRKENLLIELGTEELPPKALKTLATSFAENIHAGLTNAELSFEAIEWFAAPRRLAVLVKKLDATQQDKTVEKRGPAVSAAFDEKGEPTKAALGWARGNGIEISDAERLVTEKGEWLLYKAHQAGQSINALLEGILTQALSKLPIPKPMRWGHHTTQFIRPVHTLCVLFGSEVIEAKALGLSSDNKVNGHRFHGEQGVTVAHADEYLATLEKQHVIADFKQRTLLVRQELEKNAAQLGLKPDFDELLLEEIASLVEWPVVLTASFDTSFLQVPKEALIYTMKDDQKYVPLLHEDGELSNQFLFVSNIQSRDPIQVISGNEKVIRPRLADAEFFFNSDKKHSLASRLNSLDSVLFQKQLGTLKDKSQRIATLSSYIAQQINADAALAYRAGELAKADLMTNMVMEFPDVQGVMGKYYALHDGESEEVANALYDQYLPRFAGDDLPAHPVSASVALADKIDTLVGIFGIGQLPKGDKDPFALRRAAIGLLRIISELKLPLDLEDLVGKAIEIYAEKITNEDCHQQVVDFVLGRFNALLQDQGISIDVIQAVSARRPTQPTDFVARIQAVSTFKALDAAEALAAANKRVANILAKQHVETGVKVESALLTESAEQTLYHELESARTELNMAIEQQDYTTVLTRLAQLRESIDAFFDNVMVMTDDNAVRDNRLALLLMLRELFMVTADISLLAKN</sequence>
<dbReference type="Proteomes" id="UP001142810">
    <property type="component" value="Unassembled WGS sequence"/>
</dbReference>
<keyword evidence="4 11" id="KW-0963">Cytoplasm</keyword>
<dbReference type="PRINTS" id="PR01045">
    <property type="entry name" value="TRNASYNTHGB"/>
</dbReference>
<comment type="subcellular location">
    <subcellularLocation>
        <location evidence="1 11">Cytoplasm</location>
    </subcellularLocation>
</comment>
<feature type="domain" description="DALR anticodon binding" evidence="12">
    <location>
        <begin position="584"/>
        <end position="679"/>
    </location>
</feature>
<comment type="caution">
    <text evidence="13">The sequence shown here is derived from an EMBL/GenBank/DDBJ whole genome shotgun (WGS) entry which is preliminary data.</text>
</comment>
<dbReference type="PANTHER" id="PTHR30075:SF2">
    <property type="entry name" value="GLYCINE--TRNA LIGASE, CHLOROPLASTIC_MITOCHONDRIAL 2"/>
    <property type="match status" value="1"/>
</dbReference>
<evidence type="ECO:0000256" key="3">
    <source>
        <dbReference type="ARBA" id="ARBA00011209"/>
    </source>
</evidence>
<reference evidence="13" key="1">
    <citation type="submission" date="2022-11" db="EMBL/GenBank/DDBJ databases">
        <title>Alteromonas sp. nov., isolated from sea water of the Qingdao.</title>
        <authorList>
            <person name="Wang Q."/>
        </authorList>
    </citation>
    <scope>NUCLEOTIDE SEQUENCE</scope>
    <source>
        <strain evidence="13">ASW11-7</strain>
    </source>
</reference>
<organism evidence="13 14">
    <name type="scientific">Alteromonas aquimaris</name>
    <dbReference type="NCBI Taxonomy" id="2998417"/>
    <lineage>
        <taxon>Bacteria</taxon>
        <taxon>Pseudomonadati</taxon>
        <taxon>Pseudomonadota</taxon>
        <taxon>Gammaproteobacteria</taxon>
        <taxon>Alteromonadales</taxon>
        <taxon>Alteromonadaceae</taxon>
        <taxon>Alteromonas/Salinimonas group</taxon>
        <taxon>Alteromonas</taxon>
    </lineage>
</organism>
<proteinExistence type="inferred from homology"/>
<dbReference type="EMBL" id="JAPFRD010000011">
    <property type="protein sequence ID" value="MCW8108860.1"/>
    <property type="molecule type" value="Genomic_DNA"/>
</dbReference>
<dbReference type="SUPFAM" id="SSF109604">
    <property type="entry name" value="HD-domain/PDEase-like"/>
    <property type="match status" value="1"/>
</dbReference>
<dbReference type="EC" id="6.1.1.14" evidence="11"/>
<evidence type="ECO:0000256" key="5">
    <source>
        <dbReference type="ARBA" id="ARBA00022598"/>
    </source>
</evidence>
<gene>
    <name evidence="11 13" type="primary">glyS</name>
    <name evidence="13" type="ORF">OPS25_10185</name>
</gene>
<dbReference type="InterPro" id="IPR008909">
    <property type="entry name" value="DALR_anticod-bd"/>
</dbReference>
<dbReference type="Pfam" id="PF05746">
    <property type="entry name" value="DALR_1"/>
    <property type="match status" value="1"/>
</dbReference>
<dbReference type="PANTHER" id="PTHR30075">
    <property type="entry name" value="GLYCYL-TRNA SYNTHETASE"/>
    <property type="match status" value="1"/>
</dbReference>
<evidence type="ECO:0000256" key="4">
    <source>
        <dbReference type="ARBA" id="ARBA00022490"/>
    </source>
</evidence>
<evidence type="ECO:0000256" key="1">
    <source>
        <dbReference type="ARBA" id="ARBA00004496"/>
    </source>
</evidence>
<comment type="similarity">
    <text evidence="2 11">Belongs to the class-II aminoacyl-tRNA synthetase family.</text>
</comment>
<keyword evidence="8 11" id="KW-0648">Protein biosynthesis</keyword>
<dbReference type="NCBIfam" id="TIGR00211">
    <property type="entry name" value="glyS"/>
    <property type="match status" value="1"/>
</dbReference>
<dbReference type="SMART" id="SM00836">
    <property type="entry name" value="DALR_1"/>
    <property type="match status" value="1"/>
</dbReference>
<keyword evidence="9 11" id="KW-0030">Aminoacyl-tRNA synthetase</keyword>
<dbReference type="InterPro" id="IPR006194">
    <property type="entry name" value="Gly-tRNA-synth_heterodimer"/>
</dbReference>
<comment type="catalytic activity">
    <reaction evidence="10 11">
        <text>tRNA(Gly) + glycine + ATP = glycyl-tRNA(Gly) + AMP + diphosphate</text>
        <dbReference type="Rhea" id="RHEA:16013"/>
        <dbReference type="Rhea" id="RHEA-COMP:9664"/>
        <dbReference type="Rhea" id="RHEA-COMP:9683"/>
        <dbReference type="ChEBI" id="CHEBI:30616"/>
        <dbReference type="ChEBI" id="CHEBI:33019"/>
        <dbReference type="ChEBI" id="CHEBI:57305"/>
        <dbReference type="ChEBI" id="CHEBI:78442"/>
        <dbReference type="ChEBI" id="CHEBI:78522"/>
        <dbReference type="ChEBI" id="CHEBI:456215"/>
        <dbReference type="EC" id="6.1.1.14"/>
    </reaction>
</comment>
<evidence type="ECO:0000256" key="9">
    <source>
        <dbReference type="ARBA" id="ARBA00023146"/>
    </source>
</evidence>
<dbReference type="Pfam" id="PF02092">
    <property type="entry name" value="tRNA_synt_2f"/>
    <property type="match status" value="1"/>
</dbReference>
<evidence type="ECO:0000313" key="14">
    <source>
        <dbReference type="Proteomes" id="UP001142810"/>
    </source>
</evidence>
<name>A0ABT3P7Z3_9ALTE</name>